<dbReference type="PROSITE" id="PS50297">
    <property type="entry name" value="ANK_REP_REGION"/>
    <property type="match status" value="1"/>
</dbReference>
<evidence type="ECO:0000256" key="1">
    <source>
        <dbReference type="ARBA" id="ARBA00022737"/>
    </source>
</evidence>
<evidence type="ECO:0000256" key="4">
    <source>
        <dbReference type="SAM" id="MobiDB-lite"/>
    </source>
</evidence>
<comment type="caution">
    <text evidence="5">The sequence shown here is derived from an EMBL/GenBank/DDBJ whole genome shotgun (WGS) entry which is preliminary data.</text>
</comment>
<dbReference type="PANTHER" id="PTHR24201:SF15">
    <property type="entry name" value="ANKYRIN REPEAT DOMAIN-CONTAINING PROTEIN 66"/>
    <property type="match status" value="1"/>
</dbReference>
<feature type="repeat" description="ANK" evidence="3">
    <location>
        <begin position="140"/>
        <end position="172"/>
    </location>
</feature>
<dbReference type="InterPro" id="IPR002110">
    <property type="entry name" value="Ankyrin_rpt"/>
</dbReference>
<dbReference type="AlphaFoldDB" id="A0AAU9JBH4"/>
<sequence length="198" mass="22034">MGETCSKSQSKRQKKRPALQPSCQEQVTASLDRNNDMTKAIEEFHTRNTIRSNNRNSTNRSSMSTFDSYAIKHVQEVLNAAYRGELDVVNAHIGLGFPVDFPLNQSGWTLSHIAAQTGNEIMLEFLIKYEPDFDVQEIGEGWTPLMVAAINNKEKIAEILVKNGADKWIKDNGGKTAVDLAEKYRSSGVCKVLNGSKV</sequence>
<evidence type="ECO:0000313" key="6">
    <source>
        <dbReference type="Proteomes" id="UP001162131"/>
    </source>
</evidence>
<dbReference type="SUPFAM" id="SSF48403">
    <property type="entry name" value="Ankyrin repeat"/>
    <property type="match status" value="1"/>
</dbReference>
<dbReference type="SMART" id="SM00248">
    <property type="entry name" value="ANK"/>
    <property type="match status" value="2"/>
</dbReference>
<dbReference type="PANTHER" id="PTHR24201">
    <property type="entry name" value="ANK_REP_REGION DOMAIN-CONTAINING PROTEIN"/>
    <property type="match status" value="1"/>
</dbReference>
<proteinExistence type="predicted"/>
<dbReference type="PROSITE" id="PS50088">
    <property type="entry name" value="ANK_REPEAT"/>
    <property type="match status" value="1"/>
</dbReference>
<dbReference type="InterPro" id="IPR036770">
    <property type="entry name" value="Ankyrin_rpt-contain_sf"/>
</dbReference>
<keyword evidence="2 3" id="KW-0040">ANK repeat</keyword>
<keyword evidence="1" id="KW-0677">Repeat</keyword>
<dbReference type="InterPro" id="IPR050776">
    <property type="entry name" value="Ank_Repeat/CDKN_Inhibitor"/>
</dbReference>
<gene>
    <name evidence="5" type="ORF">BSTOLATCC_MIC38733</name>
</gene>
<reference evidence="5" key="1">
    <citation type="submission" date="2021-09" db="EMBL/GenBank/DDBJ databases">
        <authorList>
            <consortium name="AG Swart"/>
            <person name="Singh M."/>
            <person name="Singh A."/>
            <person name="Seah K."/>
            <person name="Emmerich C."/>
        </authorList>
    </citation>
    <scope>NUCLEOTIDE SEQUENCE</scope>
    <source>
        <strain evidence="5">ATCC30299</strain>
    </source>
</reference>
<evidence type="ECO:0000256" key="3">
    <source>
        <dbReference type="PROSITE-ProRule" id="PRU00023"/>
    </source>
</evidence>
<evidence type="ECO:0000256" key="2">
    <source>
        <dbReference type="ARBA" id="ARBA00023043"/>
    </source>
</evidence>
<keyword evidence="6" id="KW-1185">Reference proteome</keyword>
<accession>A0AAU9JBH4</accession>
<organism evidence="5 6">
    <name type="scientific">Blepharisma stoltei</name>
    <dbReference type="NCBI Taxonomy" id="1481888"/>
    <lineage>
        <taxon>Eukaryota</taxon>
        <taxon>Sar</taxon>
        <taxon>Alveolata</taxon>
        <taxon>Ciliophora</taxon>
        <taxon>Postciliodesmatophora</taxon>
        <taxon>Heterotrichea</taxon>
        <taxon>Heterotrichida</taxon>
        <taxon>Blepharismidae</taxon>
        <taxon>Blepharisma</taxon>
    </lineage>
</organism>
<dbReference type="Gene3D" id="1.25.40.20">
    <property type="entry name" value="Ankyrin repeat-containing domain"/>
    <property type="match status" value="1"/>
</dbReference>
<dbReference type="Proteomes" id="UP001162131">
    <property type="component" value="Unassembled WGS sequence"/>
</dbReference>
<evidence type="ECO:0000313" key="5">
    <source>
        <dbReference type="EMBL" id="CAG9325480.1"/>
    </source>
</evidence>
<name>A0AAU9JBH4_9CILI</name>
<dbReference type="Pfam" id="PF12796">
    <property type="entry name" value="Ank_2"/>
    <property type="match status" value="1"/>
</dbReference>
<feature type="region of interest" description="Disordered" evidence="4">
    <location>
        <begin position="1"/>
        <end position="28"/>
    </location>
</feature>
<protein>
    <submittedName>
        <fullName evidence="5">Uncharacterized protein</fullName>
    </submittedName>
</protein>
<dbReference type="EMBL" id="CAJZBQ010000038">
    <property type="protein sequence ID" value="CAG9325480.1"/>
    <property type="molecule type" value="Genomic_DNA"/>
</dbReference>